<dbReference type="PANTHER" id="PTHR42877">
    <property type="entry name" value="L-ORNITHINE N(5)-MONOOXYGENASE-RELATED"/>
    <property type="match status" value="1"/>
</dbReference>
<evidence type="ECO:0000313" key="3">
    <source>
        <dbReference type="Proteomes" id="UP001056035"/>
    </source>
</evidence>
<dbReference type="PANTHER" id="PTHR42877:SF4">
    <property type="entry name" value="FAD_NAD(P)-BINDING DOMAIN-CONTAINING PROTEIN-RELATED"/>
    <property type="match status" value="1"/>
</dbReference>
<protein>
    <submittedName>
        <fullName evidence="2">NAD(P)/FAD-dependent oxidoreductase</fullName>
    </submittedName>
</protein>
<sequence>MAVTKLDPASHRFIADDEPPPSRDHVRVAIIGAGFGGLGAAIRLRESGIDDVVVLERAEQVGGTWHQNTYPGCACDVPSHLYSFSFALNPDWSRMFAPQAEILDYLRRCTDEHGLREIIRFGTDVRSAHWDPEHGHWRLETSKGPLTAQCIISASGPLSQPARPDIPGLDSFAGAVFHSAQWRHDHSLRSGRVAVIGTGASAAQFVPAVQQEAAQLDVYQRTPGWVMPRPDRAHSKAERRLFRRLPFVQRALRSSIYYTAETLLLGLIHDQRLLALPEALGRWHLRRQVRDPVLRAKLQPKYRIGCKRIILSNDYLRALDQPNVELVTAPIREVVVDGIVTADGVHRRCDTIILGTGFRIFSVPVMERVVGTDGRSIADVWAGSPQAYVGTVIAGFPNHFLIIGPNTGLGNNSMINIIEAQLVYVIDALQAMDRERLQSLDVRPDVQHRYNADIQARLSGTVWVDGGCKSWYLDAQGVNRTLWPTFSNAFKRRLREFDLADFKTAPAAPAAPVPDTDGAPRTHHDKEYV</sequence>
<dbReference type="SUPFAM" id="SSF51905">
    <property type="entry name" value="FAD/NAD(P)-binding domain"/>
    <property type="match status" value="2"/>
</dbReference>
<feature type="compositionally biased region" description="Basic and acidic residues" evidence="1">
    <location>
        <begin position="518"/>
        <end position="529"/>
    </location>
</feature>
<dbReference type="Gene3D" id="3.50.50.60">
    <property type="entry name" value="FAD/NAD(P)-binding domain"/>
    <property type="match status" value="2"/>
</dbReference>
<keyword evidence="3" id="KW-1185">Reference proteome</keyword>
<dbReference type="RefSeq" id="WP_254572861.1">
    <property type="nucleotide sequence ID" value="NZ_CP098502.1"/>
</dbReference>
<feature type="compositionally biased region" description="Basic and acidic residues" evidence="1">
    <location>
        <begin position="8"/>
        <end position="21"/>
    </location>
</feature>
<dbReference type="PRINTS" id="PR00411">
    <property type="entry name" value="PNDRDTASEI"/>
</dbReference>
<dbReference type="InterPro" id="IPR036188">
    <property type="entry name" value="FAD/NAD-bd_sf"/>
</dbReference>
<dbReference type="InterPro" id="IPR051209">
    <property type="entry name" value="FAD-bind_Monooxygenase_sf"/>
</dbReference>
<dbReference type="Proteomes" id="UP001056035">
    <property type="component" value="Chromosome"/>
</dbReference>
<dbReference type="Pfam" id="PF13738">
    <property type="entry name" value="Pyr_redox_3"/>
    <property type="match status" value="1"/>
</dbReference>
<name>A0ABY5DVY8_9ACTN</name>
<gene>
    <name evidence="2" type="ORF">NBH00_08260</name>
</gene>
<evidence type="ECO:0000256" key="1">
    <source>
        <dbReference type="SAM" id="MobiDB-lite"/>
    </source>
</evidence>
<organism evidence="2 3">
    <name type="scientific">Paraconexibacter antarcticus</name>
    <dbReference type="NCBI Taxonomy" id="2949664"/>
    <lineage>
        <taxon>Bacteria</taxon>
        <taxon>Bacillati</taxon>
        <taxon>Actinomycetota</taxon>
        <taxon>Thermoleophilia</taxon>
        <taxon>Solirubrobacterales</taxon>
        <taxon>Paraconexibacteraceae</taxon>
        <taxon>Paraconexibacter</taxon>
    </lineage>
</organism>
<proteinExistence type="predicted"/>
<feature type="compositionally biased region" description="Low complexity" evidence="1">
    <location>
        <begin position="508"/>
        <end position="517"/>
    </location>
</feature>
<evidence type="ECO:0000313" key="2">
    <source>
        <dbReference type="EMBL" id="UTI66186.1"/>
    </source>
</evidence>
<dbReference type="EMBL" id="CP098502">
    <property type="protein sequence ID" value="UTI66186.1"/>
    <property type="molecule type" value="Genomic_DNA"/>
</dbReference>
<accession>A0ABY5DVY8</accession>
<feature type="region of interest" description="Disordered" evidence="1">
    <location>
        <begin position="508"/>
        <end position="529"/>
    </location>
</feature>
<reference evidence="2 3" key="1">
    <citation type="submission" date="2022-06" db="EMBL/GenBank/DDBJ databases">
        <title>Paraconexibacter antarcticus.</title>
        <authorList>
            <person name="Kim C.S."/>
        </authorList>
    </citation>
    <scope>NUCLEOTIDE SEQUENCE [LARGE SCALE GENOMIC DNA]</scope>
    <source>
        <strain evidence="2 3">02-257</strain>
    </source>
</reference>
<feature type="region of interest" description="Disordered" evidence="1">
    <location>
        <begin position="1"/>
        <end position="21"/>
    </location>
</feature>